<dbReference type="EMBL" id="AEBR01000085">
    <property type="protein sequence ID" value="EFM81999.1"/>
    <property type="molecule type" value="Genomic_DNA"/>
</dbReference>
<accession>A0A125W3L5</accession>
<evidence type="ECO:0000313" key="2">
    <source>
        <dbReference type="Proteomes" id="UP000004846"/>
    </source>
</evidence>
<evidence type="ECO:0000313" key="1">
    <source>
        <dbReference type="EMBL" id="EFM81999.1"/>
    </source>
</evidence>
<sequence length="110" mass="13108">MTLSDYRVLLDISEDTYEKDKAKIIKIWDITEKQLRVKLKADKIPEKLDYIVPSIVVKRYNRLGFEGMEQHSQSEETISYNLDDFGEFQDEINDYLEEQGLIRKRKVSFL</sequence>
<dbReference type="RefSeq" id="WP_002363369.1">
    <property type="nucleotide sequence ID" value="NZ_GL454475.1"/>
</dbReference>
<dbReference type="InterPro" id="IPR021146">
    <property type="entry name" value="Phage_gp6-like_head-tail"/>
</dbReference>
<reference evidence="1 2" key="1">
    <citation type="submission" date="2010-07" db="EMBL/GenBank/DDBJ databases">
        <authorList>
            <person name="Sid Ahmed O."/>
        </authorList>
    </citation>
    <scope>NUCLEOTIDE SEQUENCE [LARGE SCALE GENOMIC DNA]</scope>
    <source>
        <strain evidence="1 2">TX4248</strain>
    </source>
</reference>
<proteinExistence type="predicted"/>
<dbReference type="Proteomes" id="UP000004846">
    <property type="component" value="Unassembled WGS sequence"/>
</dbReference>
<dbReference type="AlphaFoldDB" id="A0A125W3L5"/>
<dbReference type="Pfam" id="PF05135">
    <property type="entry name" value="Phage_connect_1"/>
    <property type="match status" value="1"/>
</dbReference>
<name>A0A125W3L5_ENTFL</name>
<protein>
    <submittedName>
        <fullName evidence="1">Uncharacterized protein</fullName>
    </submittedName>
</protein>
<comment type="caution">
    <text evidence="1">The sequence shown here is derived from an EMBL/GenBank/DDBJ whole genome shotgun (WGS) entry which is preliminary data.</text>
</comment>
<gene>
    <name evidence="1" type="ORF">HMPREF9498_02431</name>
</gene>
<organism evidence="1 2">
    <name type="scientific">Enterococcus faecalis TX4248</name>
    <dbReference type="NCBI Taxonomy" id="749495"/>
    <lineage>
        <taxon>Bacteria</taxon>
        <taxon>Bacillati</taxon>
        <taxon>Bacillota</taxon>
        <taxon>Bacilli</taxon>
        <taxon>Lactobacillales</taxon>
        <taxon>Enterococcaceae</taxon>
        <taxon>Enterococcus</taxon>
    </lineage>
</organism>
<dbReference type="HOGENOM" id="CLU_165430_1_1_9"/>